<name>A0AAW0U0J1_SCYPA</name>
<gene>
    <name evidence="2" type="ORF">O3P69_006711</name>
</gene>
<reference evidence="2 3" key="1">
    <citation type="submission" date="2023-03" db="EMBL/GenBank/DDBJ databases">
        <title>High-quality genome of Scylla paramamosain provides insights in environmental adaptation.</title>
        <authorList>
            <person name="Zhang L."/>
        </authorList>
    </citation>
    <scope>NUCLEOTIDE SEQUENCE [LARGE SCALE GENOMIC DNA]</scope>
    <source>
        <strain evidence="2">LZ_2023a</strain>
        <tissue evidence="2">Muscle</tissue>
    </source>
</reference>
<protein>
    <submittedName>
        <fullName evidence="2">Uncharacterized protein</fullName>
    </submittedName>
</protein>
<evidence type="ECO:0000313" key="3">
    <source>
        <dbReference type="Proteomes" id="UP001487740"/>
    </source>
</evidence>
<dbReference type="EMBL" id="JARAKH010000020">
    <property type="protein sequence ID" value="KAK8393559.1"/>
    <property type="molecule type" value="Genomic_DNA"/>
</dbReference>
<comment type="caution">
    <text evidence="2">The sequence shown here is derived from an EMBL/GenBank/DDBJ whole genome shotgun (WGS) entry which is preliminary data.</text>
</comment>
<dbReference type="Proteomes" id="UP001487740">
    <property type="component" value="Unassembled WGS sequence"/>
</dbReference>
<feature type="region of interest" description="Disordered" evidence="1">
    <location>
        <begin position="48"/>
        <end position="75"/>
    </location>
</feature>
<accession>A0AAW0U0J1</accession>
<sequence>MLPSVVSPCGVPDAPREPSVGVLQSLEEDLPCTVRILCELETAARTSSENELPDVSTLHHGEVDARGQTTGDGDRVDGTLLEVDHVADFHEEAVAALFQEDARSTAVLSLLAGLTGPGLCEAAYAHCPGSLTARQAMGVLFKELHIAPATPMDALTTASPPRPATAHPNLGLAGMRRNHTLTAVTSAQQHSNTYQHNEG</sequence>
<keyword evidence="3" id="KW-1185">Reference proteome</keyword>
<dbReference type="AlphaFoldDB" id="A0AAW0U0J1"/>
<organism evidence="2 3">
    <name type="scientific">Scylla paramamosain</name>
    <name type="common">Mud crab</name>
    <dbReference type="NCBI Taxonomy" id="85552"/>
    <lineage>
        <taxon>Eukaryota</taxon>
        <taxon>Metazoa</taxon>
        <taxon>Ecdysozoa</taxon>
        <taxon>Arthropoda</taxon>
        <taxon>Crustacea</taxon>
        <taxon>Multicrustacea</taxon>
        <taxon>Malacostraca</taxon>
        <taxon>Eumalacostraca</taxon>
        <taxon>Eucarida</taxon>
        <taxon>Decapoda</taxon>
        <taxon>Pleocyemata</taxon>
        <taxon>Brachyura</taxon>
        <taxon>Eubrachyura</taxon>
        <taxon>Portunoidea</taxon>
        <taxon>Portunidae</taxon>
        <taxon>Portuninae</taxon>
        <taxon>Scylla</taxon>
    </lineage>
</organism>
<evidence type="ECO:0000313" key="2">
    <source>
        <dbReference type="EMBL" id="KAK8393559.1"/>
    </source>
</evidence>
<evidence type="ECO:0000256" key="1">
    <source>
        <dbReference type="SAM" id="MobiDB-lite"/>
    </source>
</evidence>
<proteinExistence type="predicted"/>